<evidence type="ECO:0000256" key="10">
    <source>
        <dbReference type="ARBA" id="ARBA00044721"/>
    </source>
</evidence>
<protein>
    <recommendedName>
        <fullName evidence="12">Mannosyltransferase</fullName>
        <ecNumber evidence="12">2.4.1.-</ecNumber>
    </recommendedName>
</protein>
<reference evidence="14 15" key="1">
    <citation type="journal article" date="2008" name="Nature">
        <title>The genome of Laccaria bicolor provides insights into mycorrhizal symbiosis.</title>
        <authorList>
            <person name="Martin F."/>
            <person name="Aerts A."/>
            <person name="Ahren D."/>
            <person name="Brun A."/>
            <person name="Danchin E.G.J."/>
            <person name="Duchaussoy F."/>
            <person name="Gibon J."/>
            <person name="Kohler A."/>
            <person name="Lindquist E."/>
            <person name="Pereda V."/>
            <person name="Salamov A."/>
            <person name="Shapiro H.J."/>
            <person name="Wuyts J."/>
            <person name="Blaudez D."/>
            <person name="Buee M."/>
            <person name="Brokstein P."/>
            <person name="Canbaeck B."/>
            <person name="Cohen D."/>
            <person name="Courty P.E."/>
            <person name="Coutinho P.M."/>
            <person name="Delaruelle C."/>
            <person name="Detter J.C."/>
            <person name="Deveau A."/>
            <person name="DiFazio S."/>
            <person name="Duplessis S."/>
            <person name="Fraissinet-Tachet L."/>
            <person name="Lucic E."/>
            <person name="Frey-Klett P."/>
            <person name="Fourrey C."/>
            <person name="Feussner I."/>
            <person name="Gay G."/>
            <person name="Grimwood J."/>
            <person name="Hoegger P.J."/>
            <person name="Jain P."/>
            <person name="Kilaru S."/>
            <person name="Labbe J."/>
            <person name="Lin Y.C."/>
            <person name="Legue V."/>
            <person name="Le Tacon F."/>
            <person name="Marmeisse R."/>
            <person name="Melayah D."/>
            <person name="Montanini B."/>
            <person name="Muratet M."/>
            <person name="Nehls U."/>
            <person name="Niculita-Hirzel H."/>
            <person name="Oudot-Le Secq M.P."/>
            <person name="Peter M."/>
            <person name="Quesneville H."/>
            <person name="Rajashekar B."/>
            <person name="Reich M."/>
            <person name="Rouhier N."/>
            <person name="Schmutz J."/>
            <person name="Yin T."/>
            <person name="Chalot M."/>
            <person name="Henrissat B."/>
            <person name="Kuees U."/>
            <person name="Lucas S."/>
            <person name="Van de Peer Y."/>
            <person name="Podila G.K."/>
            <person name="Polle A."/>
            <person name="Pukkila P.J."/>
            <person name="Richardson P.M."/>
            <person name="Rouze P."/>
            <person name="Sanders I.R."/>
            <person name="Stajich J.E."/>
            <person name="Tunlid A."/>
            <person name="Tuskan G."/>
            <person name="Grigoriev I.V."/>
        </authorList>
    </citation>
    <scope>NUCLEOTIDE SEQUENCE [LARGE SCALE GENOMIC DNA]</scope>
    <source>
        <strain evidence="15">S238N-H82 / ATCC MYA-4686</strain>
    </source>
</reference>
<keyword evidence="7 12" id="KW-0256">Endoplasmic reticulum</keyword>
<keyword evidence="4 12" id="KW-0328">Glycosyltransferase</keyword>
<feature type="chain" id="PRO_5002748676" description="Mannosyltransferase" evidence="13">
    <location>
        <begin position="17"/>
        <end position="592"/>
    </location>
</feature>
<feature type="transmembrane region" description="Helical" evidence="12">
    <location>
        <begin position="410"/>
        <end position="429"/>
    </location>
</feature>
<dbReference type="RefSeq" id="XP_001883469.1">
    <property type="nucleotide sequence ID" value="XM_001883434.1"/>
</dbReference>
<dbReference type="GO" id="GO:0005789">
    <property type="term" value="C:endoplasmic reticulum membrane"/>
    <property type="evidence" value="ECO:0007669"/>
    <property type="project" value="UniProtKB-SubCell"/>
</dbReference>
<evidence type="ECO:0000256" key="5">
    <source>
        <dbReference type="ARBA" id="ARBA00022679"/>
    </source>
</evidence>
<proteinExistence type="inferred from homology"/>
<keyword evidence="9 12" id="KW-0472">Membrane</keyword>
<dbReference type="UniPathway" id="UPA00378"/>
<evidence type="ECO:0000256" key="7">
    <source>
        <dbReference type="ARBA" id="ARBA00022824"/>
    </source>
</evidence>
<dbReference type="AlphaFoldDB" id="B0DHV0"/>
<feature type="transmembrane region" description="Helical" evidence="12">
    <location>
        <begin position="92"/>
        <end position="109"/>
    </location>
</feature>
<dbReference type="GeneID" id="6079085"/>
<comment type="function">
    <text evidence="10">Mannosyltransferase that operates in the biosynthetic pathway of dolichol-linked oligosaccharides, the glycan precursors employed in protein asparagine (N)-glycosylation. The assembly of dolichol-linked oligosaccharides begins on the cytosolic side of the endoplasmic reticulum membrane and finishes in its lumen. The sequential addition of sugars to dolichol pyrophosphate produces dolichol-linked oligosaccharides containing fourteen sugars, including two GlcNAcs, nine mannoses and three glucoses. Once assembled, the oligosaccharide is transferred from the lipid to nascent proteins by oligosaccharyltransferases. In the lumen of the endoplasmic reticulum, adds the eighth mannose residue in an alpha-1,6 linkage onto Man(7)GlcNAc(2)-PP-dolichol to produce Man(8)GlcNAc(2)-PP-dolichol.</text>
</comment>
<dbReference type="InterPro" id="IPR005599">
    <property type="entry name" value="GPI_mannosylTrfase"/>
</dbReference>
<evidence type="ECO:0000256" key="2">
    <source>
        <dbReference type="ARBA" id="ARBA00004922"/>
    </source>
</evidence>
<comment type="subcellular location">
    <subcellularLocation>
        <location evidence="1 12">Endoplasmic reticulum membrane</location>
        <topology evidence="1 12">Multi-pass membrane protein</topology>
    </subcellularLocation>
</comment>
<evidence type="ECO:0000256" key="9">
    <source>
        <dbReference type="ARBA" id="ARBA00023136"/>
    </source>
</evidence>
<evidence type="ECO:0000256" key="6">
    <source>
        <dbReference type="ARBA" id="ARBA00022692"/>
    </source>
</evidence>
<dbReference type="STRING" id="486041.B0DHV0"/>
<evidence type="ECO:0000313" key="15">
    <source>
        <dbReference type="Proteomes" id="UP000001194"/>
    </source>
</evidence>
<dbReference type="PANTHER" id="PTHR22760:SF1">
    <property type="entry name" value="DOL-P-MAN:MAN(7)GLCNAC(2)-PP-DOL ALPHA-1,6-MANNOSYLTRANSFERASE"/>
    <property type="match status" value="1"/>
</dbReference>
<organism evidence="15">
    <name type="scientific">Laccaria bicolor (strain S238N-H82 / ATCC MYA-4686)</name>
    <name type="common">Bicoloured deceiver</name>
    <name type="synonym">Laccaria laccata var. bicolor</name>
    <dbReference type="NCBI Taxonomy" id="486041"/>
    <lineage>
        <taxon>Eukaryota</taxon>
        <taxon>Fungi</taxon>
        <taxon>Dikarya</taxon>
        <taxon>Basidiomycota</taxon>
        <taxon>Agaricomycotina</taxon>
        <taxon>Agaricomycetes</taxon>
        <taxon>Agaricomycetidae</taxon>
        <taxon>Agaricales</taxon>
        <taxon>Agaricineae</taxon>
        <taxon>Hydnangiaceae</taxon>
        <taxon>Laccaria</taxon>
    </lineage>
</organism>
<dbReference type="FunCoup" id="B0DHV0">
    <property type="interactions" value="164"/>
</dbReference>
<dbReference type="EC" id="2.4.1.-" evidence="12"/>
<dbReference type="PANTHER" id="PTHR22760">
    <property type="entry name" value="GLYCOSYLTRANSFERASE"/>
    <property type="match status" value="1"/>
</dbReference>
<accession>B0DHV0</accession>
<name>B0DHV0_LACBS</name>
<keyword evidence="15" id="KW-1185">Reference proteome</keyword>
<keyword evidence="8 12" id="KW-1133">Transmembrane helix</keyword>
<dbReference type="EMBL" id="DS547111">
    <property type="protein sequence ID" value="EDR05793.1"/>
    <property type="molecule type" value="Genomic_DNA"/>
</dbReference>
<comment type="similarity">
    <text evidence="3 12">Belongs to the glycosyltransferase 22 family.</text>
</comment>
<feature type="transmembrane region" description="Helical" evidence="12">
    <location>
        <begin position="293"/>
        <end position="312"/>
    </location>
</feature>
<keyword evidence="6 12" id="KW-0812">Transmembrane</keyword>
<comment type="pathway">
    <text evidence="2">Protein modification; protein glycosylation.</text>
</comment>
<dbReference type="Pfam" id="PF03901">
    <property type="entry name" value="Glyco_transf_22"/>
    <property type="match status" value="1"/>
</dbReference>
<feature type="transmembrane region" description="Helical" evidence="12">
    <location>
        <begin position="145"/>
        <end position="161"/>
    </location>
</feature>
<feature type="transmembrane region" description="Helical" evidence="12">
    <location>
        <begin position="60"/>
        <end position="80"/>
    </location>
</feature>
<evidence type="ECO:0000313" key="14">
    <source>
        <dbReference type="EMBL" id="EDR05793.1"/>
    </source>
</evidence>
<evidence type="ECO:0000256" key="12">
    <source>
        <dbReference type="RuleBase" id="RU363075"/>
    </source>
</evidence>
<feature type="transmembrane region" description="Helical" evidence="12">
    <location>
        <begin position="211"/>
        <end position="231"/>
    </location>
</feature>
<evidence type="ECO:0000256" key="3">
    <source>
        <dbReference type="ARBA" id="ARBA00007063"/>
    </source>
</evidence>
<dbReference type="OrthoDB" id="19039at2759"/>
<dbReference type="InParanoid" id="B0DHV0"/>
<dbReference type="GO" id="GO:0006487">
    <property type="term" value="P:protein N-linked glycosylation"/>
    <property type="evidence" value="ECO:0007669"/>
    <property type="project" value="TreeGrafter"/>
</dbReference>
<dbReference type="HOGENOM" id="CLU_008917_4_2_1"/>
<keyword evidence="5 14" id="KW-0808">Transferase</keyword>
<dbReference type="KEGG" id="lbc:LACBIDRAFT_302539"/>
<evidence type="ECO:0000256" key="1">
    <source>
        <dbReference type="ARBA" id="ARBA00004477"/>
    </source>
</evidence>
<sequence>MQDVLILLTSWTHVLLAPYTKVEESFNLHATHDVLFYGVFPNALHNYDHFTFPGAVPRTFIGSILLAWLSTPFIHLSTLLRGVGPNKLEIQIIIRLVLSTLTSLSLIFLRHTISRRFGKRTALFFTLLTCSQFHLPFWMGRTVPNMFAFGPVTIALALLISKPSQKCTSTAFTLLTFSATTFRAELVLLLAPLALHALLTRQITFGRLVKVGLAAGLASIGLTILIDTYLWQTPHPLWPELYGIYFNVLQGKSAEWGTSPLHTYITTHLPKLLLSSLPLALLALFTDPRVRGVLWPTMAFIGAMSLLGHKEWRFVAYVVPVWNIAGARGCVWMYVSPFFCFLFGFFVRAFLSFLSVHSFAFRRYSSFFPTAFLSKSGGLSCTWVPSWNVAGARGCVWMVSRRKGTLLGRLSFLFVMLLILTNILITTLLTTASMANYPGGHALALLHSLHSLALTKQAPHVHICNLAAQTGASLFSQINSPPFLPSSPLDLKERNEWWTYNKIENLSLEYLTSKEAGFTHLITESHFNPTTESEWKLAGVINGFERWTVDWPSLTGTGRKGELSRRFWAVLNMVQVERLWIYERVGWTGRWT</sequence>
<evidence type="ECO:0000256" key="8">
    <source>
        <dbReference type="ARBA" id="ARBA00022989"/>
    </source>
</evidence>
<comment type="catalytic activity">
    <reaction evidence="11">
        <text>an alpha-D-Man-(1-&gt;2)-alpha-D-Man-(1-&gt;2)-alpha-D-Man-(1-&gt;3)-[alpha-D-Man-(1-&gt;2)-alpha-D-Man-(1-&gt;3)-alpha-D-Man-(1-&gt;6)]-beta-D-Man-(1-&gt;4)-beta-D-GlcNAc-(1-&gt;4)-alpha-D-GlcNAc-diphospho-di-trans,poly-cis-dolichol + a di-trans,poly-cis-dolichyl beta-D-mannosyl phosphate = an alpha-D-Man-(1-&gt;2)-alpha-D-Man-(1-&gt;2)-alpha-D-Man-(1-&gt;3)-[alpha-D-Man-(1-&gt;2)-alpha-D-Man-(1-&gt;3)-[alpha-D-Man-(1-&gt;6)]-alpha-D-Man-(1-&gt;6)]-beta-D-Man-(1-&gt;4)-beta-D-GlcNAc-(1-&gt;4)-alpha-D-GlcNAc-diphospho-di-trans,poly-cis-dolichol + a di-trans,poly-cis-dolichyl phosphate + H(+)</text>
        <dbReference type="Rhea" id="RHEA:29535"/>
        <dbReference type="Rhea" id="RHEA-COMP:19498"/>
        <dbReference type="Rhea" id="RHEA-COMP:19501"/>
        <dbReference type="Rhea" id="RHEA-COMP:19518"/>
        <dbReference type="Rhea" id="RHEA-COMP:19519"/>
        <dbReference type="ChEBI" id="CHEBI:15378"/>
        <dbReference type="ChEBI" id="CHEBI:57683"/>
        <dbReference type="ChEBI" id="CHEBI:58211"/>
        <dbReference type="ChEBI" id="CHEBI:132517"/>
        <dbReference type="ChEBI" id="CHEBI:132519"/>
        <dbReference type="EC" id="2.4.1.260"/>
    </reaction>
    <physiologicalReaction direction="left-to-right" evidence="11">
        <dbReference type="Rhea" id="RHEA:29536"/>
    </physiologicalReaction>
</comment>
<dbReference type="GO" id="GO:0052917">
    <property type="term" value="F:dol-P-Man:Man(7)GlcNAc(2)-PP-Dol alpha-1,6-mannosyltransferase activity"/>
    <property type="evidence" value="ECO:0007669"/>
    <property type="project" value="UniProtKB-EC"/>
</dbReference>
<evidence type="ECO:0000256" key="13">
    <source>
        <dbReference type="SAM" id="SignalP"/>
    </source>
</evidence>
<gene>
    <name evidence="14" type="primary">ALG12</name>
    <name evidence="14" type="ORF">LACBIDRAFT_302539</name>
</gene>
<evidence type="ECO:0000256" key="4">
    <source>
        <dbReference type="ARBA" id="ARBA00022676"/>
    </source>
</evidence>
<keyword evidence="13" id="KW-0732">Signal</keyword>
<feature type="transmembrane region" description="Helical" evidence="12">
    <location>
        <begin position="332"/>
        <end position="356"/>
    </location>
</feature>
<dbReference type="Proteomes" id="UP000001194">
    <property type="component" value="Unassembled WGS sequence"/>
</dbReference>
<evidence type="ECO:0000256" key="11">
    <source>
        <dbReference type="ARBA" id="ARBA00048899"/>
    </source>
</evidence>
<feature type="signal peptide" evidence="13">
    <location>
        <begin position="1"/>
        <end position="16"/>
    </location>
</feature>